<dbReference type="InterPro" id="IPR037045">
    <property type="entry name" value="S8pro/Inhibitor_I9_sf"/>
</dbReference>
<dbReference type="RefSeq" id="WP_187081570.1">
    <property type="nucleotide sequence ID" value="NZ_JACORU010000003.1"/>
</dbReference>
<dbReference type="Gene3D" id="3.30.70.80">
    <property type="entry name" value="Peptidase S8 propeptide/proteinase inhibitor I9"/>
    <property type="match status" value="1"/>
</dbReference>
<sequence length="241" mass="25557">MDFSIVDSSAYGSIGNIRKPDFTTSRTDAEWRALWAEYKGSDGKPVPTIDFQSLMVVGIFGGEKSVGCTIAEVKRVVQEEAAVRVEYTEGVSPGVASRRFACGASSARPAVVAAIPRSPLPVWFLKVDQPPPPPTAAASPTYIENSYIVTFKPSSGSYKSPIWPPVEGRPRGFDNGVPFGEPSTGQSKAALAVELGIRGDVVYILEAINGAVLSIDAADAERLRKDPRVLSVDQNALGSGA</sequence>
<evidence type="ECO:0000313" key="2">
    <source>
        <dbReference type="Proteomes" id="UP000596827"/>
    </source>
</evidence>
<accession>A0A923M9S8</accession>
<protein>
    <submittedName>
        <fullName evidence="1">Uncharacterized protein</fullName>
    </submittedName>
</protein>
<comment type="caution">
    <text evidence="1">The sequence shown here is derived from an EMBL/GenBank/DDBJ whole genome shotgun (WGS) entry which is preliminary data.</text>
</comment>
<dbReference type="Proteomes" id="UP000596827">
    <property type="component" value="Unassembled WGS sequence"/>
</dbReference>
<reference evidence="1" key="1">
    <citation type="submission" date="2020-08" db="EMBL/GenBank/DDBJ databases">
        <title>Ramlibacter sp. GTP1 16S ribosomal RNA gene genome sequencing and assembly.</title>
        <authorList>
            <person name="Kang M."/>
        </authorList>
    </citation>
    <scope>NUCLEOTIDE SEQUENCE</scope>
    <source>
        <strain evidence="1">GTP1</strain>
    </source>
</reference>
<dbReference type="AlphaFoldDB" id="A0A923M9S8"/>
<proteinExistence type="predicted"/>
<organism evidence="1 2">
    <name type="scientific">Ramlibacter albus</name>
    <dbReference type="NCBI Taxonomy" id="2079448"/>
    <lineage>
        <taxon>Bacteria</taxon>
        <taxon>Pseudomonadati</taxon>
        <taxon>Pseudomonadota</taxon>
        <taxon>Betaproteobacteria</taxon>
        <taxon>Burkholderiales</taxon>
        <taxon>Comamonadaceae</taxon>
        <taxon>Ramlibacter</taxon>
    </lineage>
</organism>
<evidence type="ECO:0000313" key="1">
    <source>
        <dbReference type="EMBL" id="MBC5765122.1"/>
    </source>
</evidence>
<name>A0A923M9S8_9BURK</name>
<dbReference type="EMBL" id="JACORU010000003">
    <property type="protein sequence ID" value="MBC5765122.1"/>
    <property type="molecule type" value="Genomic_DNA"/>
</dbReference>
<dbReference type="SUPFAM" id="SSF54897">
    <property type="entry name" value="Protease propeptides/inhibitors"/>
    <property type="match status" value="1"/>
</dbReference>
<keyword evidence="2" id="KW-1185">Reference proteome</keyword>
<gene>
    <name evidence="1" type="ORF">H8R02_11710</name>
</gene>